<comment type="similarity">
    <text evidence="1 7">Belongs to the UPF0758 family.</text>
</comment>
<dbReference type="CDD" id="cd08071">
    <property type="entry name" value="MPN_DUF2466"/>
    <property type="match status" value="1"/>
</dbReference>
<organism evidence="9 10">
    <name type="scientific">Candidatus Merdibacter merdavium</name>
    <dbReference type="NCBI Taxonomy" id="2838692"/>
    <lineage>
        <taxon>Bacteria</taxon>
        <taxon>Bacillati</taxon>
        <taxon>Bacillota</taxon>
        <taxon>Erysipelotrichia</taxon>
        <taxon>Erysipelotrichales</taxon>
        <taxon>Erysipelotrichaceae</taxon>
        <taxon>Merdibacter</taxon>
    </lineage>
</organism>
<evidence type="ECO:0000256" key="1">
    <source>
        <dbReference type="ARBA" id="ARBA00010243"/>
    </source>
</evidence>
<evidence type="ECO:0000313" key="9">
    <source>
        <dbReference type="EMBL" id="HJC35752.1"/>
    </source>
</evidence>
<keyword evidence="3" id="KW-0479">Metal-binding</keyword>
<dbReference type="GO" id="GO:0046872">
    <property type="term" value="F:metal ion binding"/>
    <property type="evidence" value="ECO:0007669"/>
    <property type="project" value="UniProtKB-KW"/>
</dbReference>
<keyword evidence="2" id="KW-0645">Protease</keyword>
<dbReference type="InterPro" id="IPR001405">
    <property type="entry name" value="UPF0758"/>
</dbReference>
<dbReference type="NCBIfam" id="NF000642">
    <property type="entry name" value="PRK00024.1"/>
    <property type="match status" value="1"/>
</dbReference>
<evidence type="ECO:0000259" key="8">
    <source>
        <dbReference type="PROSITE" id="PS50249"/>
    </source>
</evidence>
<dbReference type="GO" id="GO:0008237">
    <property type="term" value="F:metallopeptidase activity"/>
    <property type="evidence" value="ECO:0007669"/>
    <property type="project" value="UniProtKB-KW"/>
</dbReference>
<dbReference type="InterPro" id="IPR046778">
    <property type="entry name" value="UPF0758_N"/>
</dbReference>
<comment type="caution">
    <text evidence="9">The sequence shown here is derived from an EMBL/GenBank/DDBJ whole genome shotgun (WGS) entry which is preliminary data.</text>
</comment>
<evidence type="ECO:0000256" key="3">
    <source>
        <dbReference type="ARBA" id="ARBA00022723"/>
    </source>
</evidence>
<dbReference type="Pfam" id="PF20582">
    <property type="entry name" value="UPF0758_N"/>
    <property type="match status" value="1"/>
</dbReference>
<evidence type="ECO:0000256" key="2">
    <source>
        <dbReference type="ARBA" id="ARBA00022670"/>
    </source>
</evidence>
<dbReference type="InterPro" id="IPR025657">
    <property type="entry name" value="RadC_JAB"/>
</dbReference>
<dbReference type="Gene3D" id="3.40.140.10">
    <property type="entry name" value="Cytidine Deaminase, domain 2"/>
    <property type="match status" value="1"/>
</dbReference>
<dbReference type="Proteomes" id="UP000823896">
    <property type="component" value="Unassembled WGS sequence"/>
</dbReference>
<dbReference type="PANTHER" id="PTHR30471:SF3">
    <property type="entry name" value="UPF0758 PROTEIN YEES-RELATED"/>
    <property type="match status" value="1"/>
</dbReference>
<dbReference type="PANTHER" id="PTHR30471">
    <property type="entry name" value="DNA REPAIR PROTEIN RADC"/>
    <property type="match status" value="1"/>
</dbReference>
<dbReference type="EMBL" id="DWWM01000006">
    <property type="protein sequence ID" value="HJC35752.1"/>
    <property type="molecule type" value="Genomic_DNA"/>
</dbReference>
<keyword evidence="6" id="KW-0482">Metalloprotease</keyword>
<dbReference type="AlphaFoldDB" id="A0A9D2NPT0"/>
<evidence type="ECO:0000313" key="10">
    <source>
        <dbReference type="Proteomes" id="UP000823896"/>
    </source>
</evidence>
<dbReference type="Pfam" id="PF04002">
    <property type="entry name" value="RadC"/>
    <property type="match status" value="1"/>
</dbReference>
<dbReference type="InterPro" id="IPR037518">
    <property type="entry name" value="MPN"/>
</dbReference>
<sequence length="224" mass="25140">MKVREMSPDERPREKAMRDGLASLSNRELIALLLQSGTRSKSVLELADEVLSMCGSLSALMYMDPNDLMEISGIKEVRAIQLFAGIELCRRIDRSALDKSAVTSPDDLVRWLRLRYGYEQQEHFIAVYLSQQNVILHHQVLFIGTLNASMVHPREIFKEAMRHSASSIICAHNHPGGNVEPSLADQQVTRQIVACGKLVGIPLLDHIIVGPDAWYSFRQSGFID</sequence>
<keyword evidence="4" id="KW-0378">Hydrolase</keyword>
<dbReference type="NCBIfam" id="TIGR00608">
    <property type="entry name" value="radc"/>
    <property type="match status" value="1"/>
</dbReference>
<dbReference type="GO" id="GO:0006508">
    <property type="term" value="P:proteolysis"/>
    <property type="evidence" value="ECO:0007669"/>
    <property type="project" value="UniProtKB-KW"/>
</dbReference>
<reference evidence="9" key="2">
    <citation type="submission" date="2021-04" db="EMBL/GenBank/DDBJ databases">
        <authorList>
            <person name="Gilroy R."/>
        </authorList>
    </citation>
    <scope>NUCLEOTIDE SEQUENCE</scope>
    <source>
        <strain evidence="9">CHK187-11901</strain>
    </source>
</reference>
<proteinExistence type="inferred from homology"/>
<name>A0A9D2NPT0_9FIRM</name>
<reference evidence="9" key="1">
    <citation type="journal article" date="2021" name="PeerJ">
        <title>Extensive microbial diversity within the chicken gut microbiome revealed by metagenomics and culture.</title>
        <authorList>
            <person name="Gilroy R."/>
            <person name="Ravi A."/>
            <person name="Getino M."/>
            <person name="Pursley I."/>
            <person name="Horton D.L."/>
            <person name="Alikhan N.F."/>
            <person name="Baker D."/>
            <person name="Gharbi K."/>
            <person name="Hall N."/>
            <person name="Watson M."/>
            <person name="Adriaenssens E.M."/>
            <person name="Foster-Nyarko E."/>
            <person name="Jarju S."/>
            <person name="Secka A."/>
            <person name="Antonio M."/>
            <person name="Oren A."/>
            <person name="Chaudhuri R.R."/>
            <person name="La Ragione R."/>
            <person name="Hildebrand F."/>
            <person name="Pallen M.J."/>
        </authorList>
    </citation>
    <scope>NUCLEOTIDE SEQUENCE</scope>
    <source>
        <strain evidence="9">CHK187-11901</strain>
    </source>
</reference>
<evidence type="ECO:0000256" key="4">
    <source>
        <dbReference type="ARBA" id="ARBA00022801"/>
    </source>
</evidence>
<evidence type="ECO:0000256" key="5">
    <source>
        <dbReference type="ARBA" id="ARBA00022833"/>
    </source>
</evidence>
<dbReference type="SUPFAM" id="SSF102712">
    <property type="entry name" value="JAB1/MPN domain"/>
    <property type="match status" value="1"/>
</dbReference>
<dbReference type="PROSITE" id="PS50249">
    <property type="entry name" value="MPN"/>
    <property type="match status" value="1"/>
</dbReference>
<feature type="domain" description="MPN" evidence="8">
    <location>
        <begin position="101"/>
        <end position="223"/>
    </location>
</feature>
<keyword evidence="5" id="KW-0862">Zinc</keyword>
<evidence type="ECO:0000256" key="7">
    <source>
        <dbReference type="RuleBase" id="RU003797"/>
    </source>
</evidence>
<evidence type="ECO:0000256" key="6">
    <source>
        <dbReference type="ARBA" id="ARBA00023049"/>
    </source>
</evidence>
<protein>
    <submittedName>
        <fullName evidence="9">DNA repair protein RadC</fullName>
    </submittedName>
</protein>
<gene>
    <name evidence="9" type="primary">radC</name>
    <name evidence="9" type="ORF">H9702_01295</name>
</gene>
<accession>A0A9D2NPT0</accession>